<dbReference type="EMBL" id="JNBR01000151">
    <property type="protein sequence ID" value="OQR96243.1"/>
    <property type="molecule type" value="Genomic_DNA"/>
</dbReference>
<evidence type="ECO:0000313" key="2">
    <source>
        <dbReference type="Proteomes" id="UP000243579"/>
    </source>
</evidence>
<proteinExistence type="predicted"/>
<accession>A0A1V9ZE17</accession>
<dbReference type="AlphaFoldDB" id="A0A1V9ZE17"/>
<keyword evidence="2" id="KW-1185">Reference proteome</keyword>
<organism evidence="1 2">
    <name type="scientific">Achlya hypogyna</name>
    <name type="common">Oomycete</name>
    <name type="synonym">Protoachlya hypogyna</name>
    <dbReference type="NCBI Taxonomy" id="1202772"/>
    <lineage>
        <taxon>Eukaryota</taxon>
        <taxon>Sar</taxon>
        <taxon>Stramenopiles</taxon>
        <taxon>Oomycota</taxon>
        <taxon>Saprolegniomycetes</taxon>
        <taxon>Saprolegniales</taxon>
        <taxon>Achlyaceae</taxon>
        <taxon>Achlya</taxon>
    </lineage>
</organism>
<evidence type="ECO:0000313" key="1">
    <source>
        <dbReference type="EMBL" id="OQR96243.1"/>
    </source>
</evidence>
<gene>
    <name evidence="1" type="ORF">ACHHYP_20822</name>
</gene>
<sequence length="131" mass="14218">MHSINAESAAMAACHLTLAKRGIVPQDPRTAFVAGTQELVAQLREAVKSTYNTEVNAARAQDWRDRALVAVRSKSLTADARRVYTDVLDQAQIKIHEYLNDSCARAAQALAPVVDNVAYVGASSGRCRHVL</sequence>
<comment type="caution">
    <text evidence="1">The sequence shown here is derived from an EMBL/GenBank/DDBJ whole genome shotgun (WGS) entry which is preliminary data.</text>
</comment>
<dbReference type="OrthoDB" id="69299at2759"/>
<protein>
    <submittedName>
        <fullName evidence="1">Uncharacterized protein</fullName>
    </submittedName>
</protein>
<reference evidence="1 2" key="1">
    <citation type="journal article" date="2014" name="Genome Biol. Evol.">
        <title>The secreted proteins of Achlya hypogyna and Thraustotheca clavata identify the ancestral oomycete secretome and reveal gene acquisitions by horizontal gene transfer.</title>
        <authorList>
            <person name="Misner I."/>
            <person name="Blouin N."/>
            <person name="Leonard G."/>
            <person name="Richards T.A."/>
            <person name="Lane C.E."/>
        </authorList>
    </citation>
    <scope>NUCLEOTIDE SEQUENCE [LARGE SCALE GENOMIC DNA]</scope>
    <source>
        <strain evidence="1 2">ATCC 48635</strain>
    </source>
</reference>
<dbReference type="Proteomes" id="UP000243579">
    <property type="component" value="Unassembled WGS sequence"/>
</dbReference>
<name>A0A1V9ZE17_ACHHY</name>